<dbReference type="AlphaFoldDB" id="A0A0S7BBA8"/>
<gene>
    <name evidence="2" type="ORF">LARV_02715</name>
</gene>
<feature type="domain" description="Cyclic nucleotide-binding" evidence="1">
    <location>
        <begin position="16"/>
        <end position="119"/>
    </location>
</feature>
<keyword evidence="3" id="KW-1185">Reference proteome</keyword>
<accession>A0A0S7BBA8</accession>
<sequence length="158" mass="17790">MFRQAELQQILQTIPWFLELSESQLEGLANIASVQHLLEGEALFHEGDPEGNTYILLDGELGLDIQIPGRDKVRIFTAEPLDIVGWSSLTPMVRQRTATAVALVDCNYLELDSNNLSQMCEEDPSLGFIIMKRISNVVASRLLTTRIQLMEQLLHNPE</sequence>
<dbReference type="Pfam" id="PF00027">
    <property type="entry name" value="cNMP_binding"/>
    <property type="match status" value="1"/>
</dbReference>
<dbReference type="RefSeq" id="WP_075074149.1">
    <property type="nucleotide sequence ID" value="NZ_DF967972.1"/>
</dbReference>
<dbReference type="PROSITE" id="PS50042">
    <property type="entry name" value="CNMP_BINDING_3"/>
    <property type="match status" value="1"/>
</dbReference>
<dbReference type="EMBL" id="DF967972">
    <property type="protein sequence ID" value="GAP14935.1"/>
    <property type="molecule type" value="Genomic_DNA"/>
</dbReference>
<organism evidence="2">
    <name type="scientific">Longilinea arvoryzae</name>
    <dbReference type="NCBI Taxonomy" id="360412"/>
    <lineage>
        <taxon>Bacteria</taxon>
        <taxon>Bacillati</taxon>
        <taxon>Chloroflexota</taxon>
        <taxon>Anaerolineae</taxon>
        <taxon>Anaerolineales</taxon>
        <taxon>Anaerolineaceae</taxon>
        <taxon>Longilinea</taxon>
    </lineage>
</organism>
<proteinExistence type="predicted"/>
<dbReference type="OrthoDB" id="164203at2"/>
<dbReference type="Proteomes" id="UP000055060">
    <property type="component" value="Unassembled WGS sequence"/>
</dbReference>
<reference evidence="2" key="1">
    <citation type="submission" date="2015-07" db="EMBL/GenBank/DDBJ databases">
        <title>Draft Genome Sequences of Anaerolinea thermolimosa IMO-1, Bellilinea caldifistulae GOMI-1, Leptolinea tardivitalis YMTK-2, Levilinea saccharolytica KIBI-1,Longilinea arvoryzae KOME-1, Previously Described as Members of the Anaerolineaceae (Chloroflexi).</title>
        <authorList>
            <person name="Sekiguchi Y."/>
            <person name="Ohashi A."/>
            <person name="Matsuura N."/>
            <person name="Tourlousse M.D."/>
        </authorList>
    </citation>
    <scope>NUCLEOTIDE SEQUENCE [LARGE SCALE GENOMIC DNA]</scope>
    <source>
        <strain evidence="2">KOME-1</strain>
    </source>
</reference>
<dbReference type="SUPFAM" id="SSF51206">
    <property type="entry name" value="cAMP-binding domain-like"/>
    <property type="match status" value="1"/>
</dbReference>
<dbReference type="InterPro" id="IPR000595">
    <property type="entry name" value="cNMP-bd_dom"/>
</dbReference>
<dbReference type="InterPro" id="IPR014710">
    <property type="entry name" value="RmlC-like_jellyroll"/>
</dbReference>
<dbReference type="Gene3D" id="2.60.120.10">
    <property type="entry name" value="Jelly Rolls"/>
    <property type="match status" value="1"/>
</dbReference>
<evidence type="ECO:0000313" key="2">
    <source>
        <dbReference type="EMBL" id="GAP14935.1"/>
    </source>
</evidence>
<evidence type="ECO:0000259" key="1">
    <source>
        <dbReference type="PROSITE" id="PS50042"/>
    </source>
</evidence>
<dbReference type="CDD" id="cd00038">
    <property type="entry name" value="CAP_ED"/>
    <property type="match status" value="1"/>
</dbReference>
<dbReference type="InterPro" id="IPR018490">
    <property type="entry name" value="cNMP-bd_dom_sf"/>
</dbReference>
<protein>
    <submittedName>
        <fullName evidence="2">Protein containg cyclic nucleotide-binding domain</fullName>
    </submittedName>
</protein>
<dbReference type="SMART" id="SM00100">
    <property type="entry name" value="cNMP"/>
    <property type="match status" value="1"/>
</dbReference>
<name>A0A0S7BBA8_9CHLR</name>
<evidence type="ECO:0000313" key="3">
    <source>
        <dbReference type="Proteomes" id="UP000055060"/>
    </source>
</evidence>
<dbReference type="STRING" id="360412.LARV_02715"/>